<dbReference type="InterPro" id="IPR027417">
    <property type="entry name" value="P-loop_NTPase"/>
</dbReference>
<evidence type="ECO:0000259" key="1">
    <source>
        <dbReference type="Pfam" id="PF13401"/>
    </source>
</evidence>
<comment type="caution">
    <text evidence="2">The sequence shown here is derived from an EMBL/GenBank/DDBJ whole genome shotgun (WGS) entry which is preliminary data.</text>
</comment>
<organism evidence="2 3">
    <name type="scientific">Streptomyces acidiscabies</name>
    <dbReference type="NCBI Taxonomy" id="42234"/>
    <lineage>
        <taxon>Bacteria</taxon>
        <taxon>Bacillati</taxon>
        <taxon>Actinomycetota</taxon>
        <taxon>Actinomycetes</taxon>
        <taxon>Kitasatosporales</taxon>
        <taxon>Streptomycetaceae</taxon>
        <taxon>Streptomyces</taxon>
    </lineage>
</organism>
<name>A0A0L0KNT2_9ACTN</name>
<dbReference type="AlphaFoldDB" id="A0A0L0KNT2"/>
<dbReference type="Gene3D" id="3.40.50.300">
    <property type="entry name" value="P-loop containing nucleotide triphosphate hydrolases"/>
    <property type="match status" value="1"/>
</dbReference>
<dbReference type="EMBL" id="JPPY01000014">
    <property type="protein sequence ID" value="KND39872.1"/>
    <property type="molecule type" value="Genomic_DNA"/>
</dbReference>
<dbReference type="Pfam" id="PF13401">
    <property type="entry name" value="AAA_22"/>
    <property type="match status" value="1"/>
</dbReference>
<gene>
    <name evidence="2" type="ORF">IQ63_01560</name>
</gene>
<proteinExistence type="predicted"/>
<feature type="domain" description="ORC1/DEAH AAA+ ATPase" evidence="1">
    <location>
        <begin position="103"/>
        <end position="236"/>
    </location>
</feature>
<evidence type="ECO:0000313" key="3">
    <source>
        <dbReference type="Proteomes" id="UP000037151"/>
    </source>
</evidence>
<dbReference type="InterPro" id="IPR049945">
    <property type="entry name" value="AAA_22"/>
</dbReference>
<dbReference type="RefSeq" id="WP_050369034.1">
    <property type="nucleotide sequence ID" value="NZ_KQ257795.1"/>
</dbReference>
<dbReference type="GO" id="GO:0016887">
    <property type="term" value="F:ATP hydrolysis activity"/>
    <property type="evidence" value="ECO:0007669"/>
    <property type="project" value="InterPro"/>
</dbReference>
<accession>A0A0L0KNT2</accession>
<reference evidence="3" key="1">
    <citation type="submission" date="2014-07" db="EMBL/GenBank/DDBJ databases">
        <title>Genome sequencing of plant-pathogenic Streptomyces species.</title>
        <authorList>
            <person name="Harrison J."/>
            <person name="Sapp M."/>
            <person name="Thwaites R."/>
            <person name="Studholme D.J."/>
        </authorList>
    </citation>
    <scope>NUCLEOTIDE SEQUENCE [LARGE SCALE GENOMIC DNA]</scope>
    <source>
        <strain evidence="3">NCPPB 4445</strain>
    </source>
</reference>
<dbReference type="Proteomes" id="UP000037151">
    <property type="component" value="Unassembled WGS sequence"/>
</dbReference>
<sequence>MTMNKTPRALTEEADLRSRLDHLTLSRKEGFARFADAPRRIRPELLSRRQLKNLCEEALAEYNRARRKWHANLGPLDTWQMQSLHEDLWDIFDSNDQDGDKVKGGIALDAFPGLGKTTAVLAFARKLHRRIIEEEGQYTDDGHERWPVCRVGLTSNTGMRDFNRAILEYFSHPGRHRGTTAEFGYRALDSILSAETKLLIVDDLHFLKWRNKSGIEVSNHFKYIANEFPVTLLMAGVGLEKKGLFSEGASYEEAVLAQTGRRTTRLDMEPFGIKTEKGRRGWRDTLLAIEERVILADKYPGMIADELSDYLFARSTGHIGSLMTLVNRGCQRAVRTGVERLDTKLLDRVKNDAASERARQEWQDALEAGRLVSRPGQKLKAS</sequence>
<evidence type="ECO:0000313" key="2">
    <source>
        <dbReference type="EMBL" id="KND39872.1"/>
    </source>
</evidence>
<protein>
    <submittedName>
        <fullName evidence="2">ATPase AAA</fullName>
    </submittedName>
</protein>
<dbReference type="PATRIC" id="fig|42234.21.peg.330"/>
<dbReference type="SUPFAM" id="SSF52540">
    <property type="entry name" value="P-loop containing nucleoside triphosphate hydrolases"/>
    <property type="match status" value="1"/>
</dbReference>